<dbReference type="AlphaFoldDB" id="A0AAE0BI74"/>
<keyword evidence="3" id="KW-1185">Reference proteome</keyword>
<reference evidence="2 3" key="1">
    <citation type="journal article" date="2015" name="Genome Biol. Evol.">
        <title>Comparative Genomics of a Bacterivorous Green Alga Reveals Evolutionary Causalities and Consequences of Phago-Mixotrophic Mode of Nutrition.</title>
        <authorList>
            <person name="Burns J.A."/>
            <person name="Paasch A."/>
            <person name="Narechania A."/>
            <person name="Kim E."/>
        </authorList>
    </citation>
    <scope>NUCLEOTIDE SEQUENCE [LARGE SCALE GENOMIC DNA]</scope>
    <source>
        <strain evidence="2 3">PLY_AMNH</strain>
    </source>
</reference>
<evidence type="ECO:0000313" key="3">
    <source>
        <dbReference type="Proteomes" id="UP001190700"/>
    </source>
</evidence>
<evidence type="ECO:0000313" key="2">
    <source>
        <dbReference type="EMBL" id="KAK3236134.1"/>
    </source>
</evidence>
<evidence type="ECO:0000256" key="1">
    <source>
        <dbReference type="SAM" id="MobiDB-lite"/>
    </source>
</evidence>
<accession>A0AAE0BI74</accession>
<dbReference type="EMBL" id="LGRX02035156">
    <property type="protein sequence ID" value="KAK3236134.1"/>
    <property type="molecule type" value="Genomic_DNA"/>
</dbReference>
<gene>
    <name evidence="2" type="ORF">CYMTET_53702</name>
</gene>
<name>A0AAE0BI74_9CHLO</name>
<protein>
    <submittedName>
        <fullName evidence="2">Uncharacterized protein</fullName>
    </submittedName>
</protein>
<feature type="region of interest" description="Disordered" evidence="1">
    <location>
        <begin position="20"/>
        <end position="40"/>
    </location>
</feature>
<comment type="caution">
    <text evidence="2">The sequence shown here is derived from an EMBL/GenBank/DDBJ whole genome shotgun (WGS) entry which is preliminary data.</text>
</comment>
<proteinExistence type="predicted"/>
<organism evidence="2 3">
    <name type="scientific">Cymbomonas tetramitiformis</name>
    <dbReference type="NCBI Taxonomy" id="36881"/>
    <lineage>
        <taxon>Eukaryota</taxon>
        <taxon>Viridiplantae</taxon>
        <taxon>Chlorophyta</taxon>
        <taxon>Pyramimonadophyceae</taxon>
        <taxon>Pyramimonadales</taxon>
        <taxon>Pyramimonadaceae</taxon>
        <taxon>Cymbomonas</taxon>
    </lineage>
</organism>
<sequence length="131" mass="14308">MEDAIPFEPAPDVEEIMKRDAIPAVTAPPTSPDQQLPAPEKTGLKFSEFEVLGDQRALSEMPFDMLSLFALVMPSSDCNEACLASDKAPLDRFSSEQSSIGMKHPYRVACVEPRLRTKLASSGVLDVVKAR</sequence>
<dbReference type="Proteomes" id="UP001190700">
    <property type="component" value="Unassembled WGS sequence"/>
</dbReference>